<evidence type="ECO:0000313" key="3">
    <source>
        <dbReference type="Proteomes" id="UP000806528"/>
    </source>
</evidence>
<dbReference type="RefSeq" id="WP_193120029.1">
    <property type="nucleotide sequence ID" value="NZ_JADBGI010000001.1"/>
</dbReference>
<reference evidence="2 3" key="1">
    <citation type="submission" date="2020-09" db="EMBL/GenBank/DDBJ databases">
        <title>Diversity and distribution of actinomycetes associated with coral in the coast of Hainan.</title>
        <authorList>
            <person name="Li F."/>
        </authorList>
    </citation>
    <scope>NUCLEOTIDE SEQUENCE [LARGE SCALE GENOMIC DNA]</scope>
    <source>
        <strain evidence="2 3">HNM0947</strain>
    </source>
</reference>
<feature type="domain" description="DUF2470" evidence="1">
    <location>
        <begin position="13"/>
        <end position="86"/>
    </location>
</feature>
<protein>
    <submittedName>
        <fullName evidence="2">DUF2470 domain-containing protein</fullName>
    </submittedName>
</protein>
<dbReference type="InterPro" id="IPR037119">
    <property type="entry name" value="Haem_oxidase_HugZ-like_sf"/>
</dbReference>
<dbReference type="Gene3D" id="3.20.180.10">
    <property type="entry name" value="PNP-oxidase-like"/>
    <property type="match status" value="1"/>
</dbReference>
<dbReference type="InterPro" id="IPR019595">
    <property type="entry name" value="DUF2470"/>
</dbReference>
<sequence>MSPNPFSPDVVDAVTAHMNDDHPEDTLLICRGLGGEPDATSARMTGLDGQGGDYTVTVGSTERQVRVPWSEPLTERPQIRAEVVDLYRRACRELGLTPRGEH</sequence>
<proteinExistence type="predicted"/>
<dbReference type="Proteomes" id="UP000806528">
    <property type="component" value="Unassembled WGS sequence"/>
</dbReference>
<evidence type="ECO:0000259" key="1">
    <source>
        <dbReference type="Pfam" id="PF10615"/>
    </source>
</evidence>
<accession>A0ABR9P0N9</accession>
<gene>
    <name evidence="2" type="ORF">IDM40_01500</name>
</gene>
<name>A0ABR9P0N9_9ACTN</name>
<dbReference type="SUPFAM" id="SSF50475">
    <property type="entry name" value="FMN-binding split barrel"/>
    <property type="match status" value="1"/>
</dbReference>
<keyword evidence="3" id="KW-1185">Reference proteome</keyword>
<comment type="caution">
    <text evidence="2">The sequence shown here is derived from an EMBL/GenBank/DDBJ whole genome shotgun (WGS) entry which is preliminary data.</text>
</comment>
<organism evidence="2 3">
    <name type="scientific">Nocardiopsis coralli</name>
    <dbReference type="NCBI Taxonomy" id="2772213"/>
    <lineage>
        <taxon>Bacteria</taxon>
        <taxon>Bacillati</taxon>
        <taxon>Actinomycetota</taxon>
        <taxon>Actinomycetes</taxon>
        <taxon>Streptosporangiales</taxon>
        <taxon>Nocardiopsidaceae</taxon>
        <taxon>Nocardiopsis</taxon>
    </lineage>
</organism>
<dbReference type="EMBL" id="JADBGI010000001">
    <property type="protein sequence ID" value="MBE2997382.1"/>
    <property type="molecule type" value="Genomic_DNA"/>
</dbReference>
<evidence type="ECO:0000313" key="2">
    <source>
        <dbReference type="EMBL" id="MBE2997382.1"/>
    </source>
</evidence>
<dbReference type="Pfam" id="PF10615">
    <property type="entry name" value="DUF2470"/>
    <property type="match status" value="1"/>
</dbReference>